<protein>
    <submittedName>
        <fullName evidence="1">1-deoxy-D-xylulose-5-phosphate synthase</fullName>
        <ecNumber evidence="1">2.2.1.7</ecNumber>
    </submittedName>
</protein>
<evidence type="ECO:0000313" key="2">
    <source>
        <dbReference type="Proteomes" id="UP001163982"/>
    </source>
</evidence>
<organism evidence="1 2">
    <name type="scientific">Pseudomonas fortuita</name>
    <dbReference type="NCBI Taxonomy" id="3233375"/>
    <lineage>
        <taxon>Bacteria</taxon>
        <taxon>Pseudomonadati</taxon>
        <taxon>Pseudomonadota</taxon>
        <taxon>Gammaproteobacteria</taxon>
        <taxon>Pseudomonadales</taxon>
        <taxon>Pseudomonadaceae</taxon>
        <taxon>Pseudomonas</taxon>
    </lineage>
</organism>
<sequence length="631" mass="68128">MPTTFQEIPRERPVTPLLDRADTPVGLRRLAEADLETLADELRQELLYTVGQTGGHFGAGLGVIELTIALHYVFDTPDDRLVWDVGHQAYPHKILTGRRNRMLSLRQKDGIAAFPRRSESEYDTFGVGHSSTSISAALGMAIAARLQNSARKSIAVIGDGALTAGMAFEALNHAQEVNADMLVILNDNDMSISRNVGGLSNYLAKILSSRTYASMREGSKKVLSRLPGAWEIARRTEEYAKGMLVPGTLFEELGWNYIGPIDGHDLPTMIATLRNMRDLKGPQFLHVVTKKGKGFAPAEVDPIGYHAITKLEPADKPAAPKTVSGPKYSAVFGQWLCDMAAADNRLVGITPAMKEGSDLVDFSERYPERYFDVAIAEQHAVTLAAGMACEGSKPVVAIYSTFLQRAYDQLIHDVAVQNLDVLFAIDRAGLVGEDGPTHAGSYDLSYLRCIPGMLVMTPSDENELRKMLSTGHLYNGPAAVRYPRGTGPNAPISGDLDPLEIGKGVVRRQGEKVALLVFGVQLTEAMQVAEQINATVVDMRFVKPLDEALVLELAGSHALLVTIEENAIMGGAGAAVGEFLASQAVLKPLLHLGLPDIYVEHAKPAQMLAECGLDAAGIEASVKARMARLGL</sequence>
<proteinExistence type="predicted"/>
<evidence type="ECO:0000313" key="1">
    <source>
        <dbReference type="EMBL" id="WAP64369.1"/>
    </source>
</evidence>
<keyword evidence="1" id="KW-0808">Transferase</keyword>
<dbReference type="EC" id="2.2.1.7" evidence="1"/>
<reference evidence="1" key="1">
    <citation type="journal article" date="2024" name="Int. J. Syst. Evol. Microbiol.">
        <title>Pseudomonas fortuita sp. nov., isolated from the endosphere of a wild yam.</title>
        <authorList>
            <person name="Carlier A."/>
            <person name="Beaumel M."/>
            <person name="Moreau S."/>
            <person name="Acar T."/>
            <person name="Sana T.G."/>
            <person name="Cnockaert M."/>
            <person name="Vandamme P."/>
        </authorList>
    </citation>
    <scope>NUCLEOTIDE SEQUENCE</scope>
    <source>
        <strain evidence="1">GMI12077</strain>
    </source>
</reference>
<keyword evidence="2" id="KW-1185">Reference proteome</keyword>
<gene>
    <name evidence="1" type="primary">dxs</name>
    <name evidence="1" type="ORF">OZ911_02860</name>
</gene>
<dbReference type="EMBL" id="CP114035">
    <property type="protein sequence ID" value="WAP64369.1"/>
    <property type="molecule type" value="Genomic_DNA"/>
</dbReference>
<dbReference type="Proteomes" id="UP001163982">
    <property type="component" value="Chromosome"/>
</dbReference>
<name>A0ACD4P888_9PSED</name>
<accession>A0ACD4P888</accession>